<reference evidence="3" key="2">
    <citation type="submission" date="2020-09" db="EMBL/GenBank/DDBJ databases">
        <authorList>
            <person name="Sun Q."/>
            <person name="Kim S."/>
        </authorList>
    </citation>
    <scope>NUCLEOTIDE SEQUENCE</scope>
    <source>
        <strain evidence="3">KCTC 42097</strain>
    </source>
</reference>
<name>A0A8J3DIT7_9HYPH</name>
<sequence length="232" mass="25253">MPEYVIETPACPSVMIEGSDKRFPVRRVFCVGRNYADHAREMGSDPDREPPFFFSKPADAVVDSGSVIPHPPLTRDLQHEIELVVAIGTGGFDIDRERALDHVWGYGVGIDLTRRDLQTKAKKQGHPWDWAKGFDQSAPCGAIAPIKNGSHPSSGRIWLTVNDELRQDGDLADLIWPIPDIISICSQSVELRPGDLIYTGTPAGVTTLVPGDVVKGGVDGFSQIEITIGNAI</sequence>
<evidence type="ECO:0000313" key="3">
    <source>
        <dbReference type="EMBL" id="GHC75765.1"/>
    </source>
</evidence>
<dbReference type="GO" id="GO:0018773">
    <property type="term" value="F:acetylpyruvate hydrolase activity"/>
    <property type="evidence" value="ECO:0007669"/>
    <property type="project" value="TreeGrafter"/>
</dbReference>
<feature type="domain" description="Fumarylacetoacetase-like C-terminal" evidence="2">
    <location>
        <begin position="28"/>
        <end position="227"/>
    </location>
</feature>
<dbReference type="Pfam" id="PF01557">
    <property type="entry name" value="FAA_hydrolase"/>
    <property type="match status" value="1"/>
</dbReference>
<dbReference type="InterPro" id="IPR011234">
    <property type="entry name" value="Fumarylacetoacetase-like_C"/>
</dbReference>
<dbReference type="PANTHER" id="PTHR11820:SF90">
    <property type="entry name" value="FLUTATHIONE S-TRANSFERASE"/>
    <property type="match status" value="1"/>
</dbReference>
<organism evidence="3 4">
    <name type="scientific">Limoniibacter endophyticus</name>
    <dbReference type="NCBI Taxonomy" id="1565040"/>
    <lineage>
        <taxon>Bacteria</taxon>
        <taxon>Pseudomonadati</taxon>
        <taxon>Pseudomonadota</taxon>
        <taxon>Alphaproteobacteria</taxon>
        <taxon>Hyphomicrobiales</taxon>
        <taxon>Bartonellaceae</taxon>
        <taxon>Limoniibacter</taxon>
    </lineage>
</organism>
<evidence type="ECO:0000259" key="2">
    <source>
        <dbReference type="Pfam" id="PF01557"/>
    </source>
</evidence>
<reference evidence="3" key="1">
    <citation type="journal article" date="2014" name="Int. J. Syst. Evol. Microbiol.">
        <title>Complete genome sequence of Corynebacterium casei LMG S-19264T (=DSM 44701T), isolated from a smear-ripened cheese.</title>
        <authorList>
            <consortium name="US DOE Joint Genome Institute (JGI-PGF)"/>
            <person name="Walter F."/>
            <person name="Albersmeier A."/>
            <person name="Kalinowski J."/>
            <person name="Ruckert C."/>
        </authorList>
    </citation>
    <scope>NUCLEOTIDE SEQUENCE</scope>
    <source>
        <strain evidence="3">KCTC 42097</strain>
    </source>
</reference>
<dbReference type="EMBL" id="BMZO01000008">
    <property type="protein sequence ID" value="GHC75765.1"/>
    <property type="molecule type" value="Genomic_DNA"/>
</dbReference>
<evidence type="ECO:0000313" key="4">
    <source>
        <dbReference type="Proteomes" id="UP000641137"/>
    </source>
</evidence>
<dbReference type="AlphaFoldDB" id="A0A8J3DIT7"/>
<dbReference type="Proteomes" id="UP000641137">
    <property type="component" value="Unassembled WGS sequence"/>
</dbReference>
<keyword evidence="1" id="KW-0479">Metal-binding</keyword>
<dbReference type="RefSeq" id="WP_189490850.1">
    <property type="nucleotide sequence ID" value="NZ_BMZO01000008.1"/>
</dbReference>
<dbReference type="SUPFAM" id="SSF56529">
    <property type="entry name" value="FAH"/>
    <property type="match status" value="1"/>
</dbReference>
<evidence type="ECO:0000256" key="1">
    <source>
        <dbReference type="ARBA" id="ARBA00022723"/>
    </source>
</evidence>
<proteinExistence type="predicted"/>
<gene>
    <name evidence="3" type="ORF">GCM10010136_26030</name>
</gene>
<dbReference type="GO" id="GO:0046872">
    <property type="term" value="F:metal ion binding"/>
    <property type="evidence" value="ECO:0007669"/>
    <property type="project" value="UniProtKB-KW"/>
</dbReference>
<dbReference type="InterPro" id="IPR036663">
    <property type="entry name" value="Fumarylacetoacetase_C_sf"/>
</dbReference>
<keyword evidence="4" id="KW-1185">Reference proteome</keyword>
<dbReference type="PANTHER" id="PTHR11820">
    <property type="entry name" value="ACYLPYRUVASE"/>
    <property type="match status" value="1"/>
</dbReference>
<keyword evidence="3" id="KW-0378">Hydrolase</keyword>
<protein>
    <submittedName>
        <fullName evidence="3">Fumarylacetoacetate (FAA) hydrolase</fullName>
    </submittedName>
</protein>
<dbReference type="Gene3D" id="3.90.850.10">
    <property type="entry name" value="Fumarylacetoacetase-like, C-terminal domain"/>
    <property type="match status" value="1"/>
</dbReference>
<comment type="caution">
    <text evidence="3">The sequence shown here is derived from an EMBL/GenBank/DDBJ whole genome shotgun (WGS) entry which is preliminary data.</text>
</comment>
<accession>A0A8J3DIT7</accession>